<dbReference type="PaxDb" id="665571-STHERM_c07860"/>
<dbReference type="PROSITE" id="PS51257">
    <property type="entry name" value="PROKAR_LIPOPROTEIN"/>
    <property type="match status" value="1"/>
</dbReference>
<sequence>MWAVNKIGFCSPIPILALSLLLFGCDSGERPVLLLSPEGVMFWERALSLPLDEVEARTGCEVEVFQDDADPGALSRRSRVLVDPLLLVSGRLGPDLPPPGGGWTTVSLFPWSSMVVPEGIEVIHADMGEAYEDLAAYIRKIQEKPERPRILVVYREEDGILPSVLRGLGVILIPTDEATSLEEVRTLLGVGQDGGPSLVCILDPVFAESLPPSIQGEVRWVILQDAPADTEREVEGVLYPDLMGMLEAWCKGEPSPPLRWKFMIVERG</sequence>
<gene>
    <name evidence="1" type="ordered locus">STHERM_c07860</name>
</gene>
<evidence type="ECO:0000313" key="1">
    <source>
        <dbReference type="EMBL" id="ADN01737.1"/>
    </source>
</evidence>
<dbReference type="EMBL" id="CP001698">
    <property type="protein sequence ID" value="ADN01737.1"/>
    <property type="molecule type" value="Genomic_DNA"/>
</dbReference>
<accession>E0RRV0</accession>
<dbReference type="KEGG" id="sta:STHERM_c07860"/>
<protein>
    <submittedName>
        <fullName evidence="1">Uncharacterized protein</fullName>
    </submittedName>
</protein>
<dbReference type="HOGENOM" id="CLU_1037907_0_0_12"/>
<reference evidence="1 2" key="2">
    <citation type="journal article" date="2010" name="J. Bacteriol.">
        <title>Genome sequence of the polysaccharide-degrading, thermophilic anaerobe Spirochaeta thermophila DSM 6192.</title>
        <authorList>
            <person name="Angelov A."/>
            <person name="Liebl S."/>
            <person name="Ballschmiter M."/>
            <person name="Bomeke M."/>
            <person name="Lehmann R."/>
            <person name="Liesegang H."/>
            <person name="Daniel R."/>
            <person name="Liebl W."/>
        </authorList>
    </citation>
    <scope>NUCLEOTIDE SEQUENCE [LARGE SCALE GENOMIC DNA]</scope>
    <source>
        <strain evidence="2">ATCC 49972 / DSM 6192 / RI 19.B1</strain>
    </source>
</reference>
<proteinExistence type="predicted"/>
<dbReference type="RefSeq" id="WP_013313578.1">
    <property type="nucleotide sequence ID" value="NC_014484.1"/>
</dbReference>
<organism evidence="1 2">
    <name type="scientific">Winmispira thermophila (strain ATCC 49972 / DSM 6192 / RI 19.B1)</name>
    <name type="common">Spirochaeta thermophila</name>
    <dbReference type="NCBI Taxonomy" id="665571"/>
    <lineage>
        <taxon>Bacteria</taxon>
        <taxon>Pseudomonadati</taxon>
        <taxon>Spirochaetota</taxon>
        <taxon>Spirochaetia</taxon>
        <taxon>Winmispirales</taxon>
        <taxon>Winmispiraceae</taxon>
        <taxon>Winmispira</taxon>
    </lineage>
</organism>
<dbReference type="AlphaFoldDB" id="E0RRV0"/>
<name>E0RRV0_WINT6</name>
<dbReference type="Proteomes" id="UP000001296">
    <property type="component" value="Chromosome"/>
</dbReference>
<evidence type="ECO:0000313" key="2">
    <source>
        <dbReference type="Proteomes" id="UP000001296"/>
    </source>
</evidence>
<reference key="1">
    <citation type="submission" date="2009-08" db="EMBL/GenBank/DDBJ databases">
        <title>The genome sequence of Spirochaeta thermophila DSM6192.</title>
        <authorList>
            <person name="Angelov A."/>
            <person name="Mientus M."/>
            <person name="Wittenberg S."/>
            <person name="Lehmann R."/>
            <person name="Liesegang H."/>
            <person name="Daniel R."/>
            <person name="Liebl W."/>
        </authorList>
    </citation>
    <scope>NUCLEOTIDE SEQUENCE</scope>
    <source>
        <strain>DSM 6192</strain>
    </source>
</reference>